<evidence type="ECO:0000313" key="4">
    <source>
        <dbReference type="RefSeq" id="XP_016929333.3"/>
    </source>
</evidence>
<name>A0AB39Z6U1_DROSZ</name>
<sequence length="119" mass="13397">MLLNLVYGMLETISNAIYTTVATVWSIEQAAINLMMSTFLFVLGVACHPLMLIPMLMGVYYILRNCWYRRGKSPRLENSFDSDGGLKAGIRNMPRTPRLPAYRSFGNLSNLDNDAPTDD</sequence>
<evidence type="ECO:0000256" key="2">
    <source>
        <dbReference type="SAM" id="Phobius"/>
    </source>
</evidence>
<proteinExistence type="predicted"/>
<feature type="transmembrane region" description="Helical" evidence="2">
    <location>
        <begin position="39"/>
        <end position="63"/>
    </location>
</feature>
<gene>
    <name evidence="4" type="primary">LOC108009465</name>
</gene>
<dbReference type="Proteomes" id="UP001652628">
    <property type="component" value="Chromosome 2R"/>
</dbReference>
<keyword evidence="3" id="KW-1185">Reference proteome</keyword>
<evidence type="ECO:0000256" key="1">
    <source>
        <dbReference type="SAM" id="MobiDB-lite"/>
    </source>
</evidence>
<keyword evidence="2" id="KW-0472">Membrane</keyword>
<dbReference type="AlphaFoldDB" id="A0AB39Z6U1"/>
<evidence type="ECO:0000313" key="3">
    <source>
        <dbReference type="Proteomes" id="UP001652628"/>
    </source>
</evidence>
<keyword evidence="2" id="KW-0812">Transmembrane</keyword>
<dbReference type="RefSeq" id="XP_016929333.3">
    <property type="nucleotide sequence ID" value="XM_017073844.4"/>
</dbReference>
<feature type="region of interest" description="Disordered" evidence="1">
    <location>
        <begin position="88"/>
        <end position="119"/>
    </location>
</feature>
<organism evidence="3 4">
    <name type="scientific">Drosophila suzukii</name>
    <name type="common">Spotted-wing drosophila fruit fly</name>
    <dbReference type="NCBI Taxonomy" id="28584"/>
    <lineage>
        <taxon>Eukaryota</taxon>
        <taxon>Metazoa</taxon>
        <taxon>Ecdysozoa</taxon>
        <taxon>Arthropoda</taxon>
        <taxon>Hexapoda</taxon>
        <taxon>Insecta</taxon>
        <taxon>Pterygota</taxon>
        <taxon>Neoptera</taxon>
        <taxon>Endopterygota</taxon>
        <taxon>Diptera</taxon>
        <taxon>Brachycera</taxon>
        <taxon>Muscomorpha</taxon>
        <taxon>Ephydroidea</taxon>
        <taxon>Drosophilidae</taxon>
        <taxon>Drosophila</taxon>
        <taxon>Sophophora</taxon>
    </lineage>
</organism>
<protein>
    <submittedName>
        <fullName evidence="4">Uncharacterized protein</fullName>
    </submittedName>
</protein>
<accession>A0AB39Z6U1</accession>
<dbReference type="GeneID" id="108009465"/>
<keyword evidence="2" id="KW-1133">Transmembrane helix</keyword>
<reference evidence="4" key="1">
    <citation type="submission" date="2025-08" db="UniProtKB">
        <authorList>
            <consortium name="RefSeq"/>
        </authorList>
    </citation>
    <scope>IDENTIFICATION</scope>
</reference>